<dbReference type="AlphaFoldDB" id="A0A272EPD2"/>
<dbReference type="Proteomes" id="UP000216107">
    <property type="component" value="Unassembled WGS sequence"/>
</dbReference>
<accession>A0A272EPD2</accession>
<dbReference type="EMBL" id="NMRN01000052">
    <property type="protein sequence ID" value="PAS91973.1"/>
    <property type="molecule type" value="Genomic_DNA"/>
</dbReference>
<reference evidence="1 4" key="1">
    <citation type="submission" date="2016-08" db="EMBL/GenBank/DDBJ databases">
        <title>Candidatus Dactylopiibacterium carminicum genome sequence.</title>
        <authorList>
            <person name="Ramirez-Puebla S.T."/>
            <person name="Ormeno-Orrillo E."/>
            <person name="Vera-Ponce De Leon A."/>
            <person name="Luis L."/>
            <person name="Sanchez-Flores A."/>
            <person name="Monica R."/>
            <person name="Martinez-Romero E."/>
        </authorList>
    </citation>
    <scope>NUCLEOTIDE SEQUENCE [LARGE SCALE GENOMIC DNA]</scope>
    <source>
        <strain evidence="1">END1</strain>
    </source>
</reference>
<keyword evidence="4" id="KW-1185">Reference proteome</keyword>
<reference evidence="2 3" key="2">
    <citation type="submission" date="2017-07" db="EMBL/GenBank/DDBJ databases">
        <title>Candidatus Dactylopiibacterium carminicum, a nitrogen-fixing symbiont of the cochineal insect Dactylopius coccus and Dactylopius opuntiae (Hemiptera: Coccoidea: Dactylopiidae).</title>
        <authorList>
            <person name="Vera A."/>
        </authorList>
    </citation>
    <scope>NUCLEOTIDE SEQUENCE [LARGE SCALE GENOMIC DNA]</scope>
    <source>
        <strain evidence="2 3">NFDCM</strain>
    </source>
</reference>
<gene>
    <name evidence="1" type="ORF">BGI27_13780</name>
    <name evidence="2" type="ORF">CGU29_13710</name>
</gene>
<dbReference type="EMBL" id="MDUX01000052">
    <property type="protein sequence ID" value="KAF7598361.1"/>
    <property type="molecule type" value="Genomic_DNA"/>
</dbReference>
<protein>
    <submittedName>
        <fullName evidence="2">Uncharacterized protein</fullName>
    </submittedName>
</protein>
<proteinExistence type="predicted"/>
<sequence length="156" mass="16597">MQFVVVTAIGAGKPHGIAGQAKVGLQCVQAACVVTQSRISCNRPAFQMTRRQLQLGLQARLGCEAAIGLQPGIQAGLRKLAELRGVEAIERERGCKLLAVIQPQVAVTAEAPRRAAAFQTVQGDQVALLAELQVGPATGFVQIQRQGTTLRVRFQC</sequence>
<organism evidence="2 3">
    <name type="scientific">Candidatus Dactylopiibacterium carminicum</name>
    <dbReference type="NCBI Taxonomy" id="857335"/>
    <lineage>
        <taxon>Bacteria</taxon>
        <taxon>Pseudomonadati</taxon>
        <taxon>Pseudomonadota</taxon>
        <taxon>Betaproteobacteria</taxon>
        <taxon>Rhodocyclales</taxon>
        <taxon>Rhodocyclaceae</taxon>
        <taxon>Candidatus Dactylopiibacterium</taxon>
    </lineage>
</organism>
<comment type="caution">
    <text evidence="2">The sequence shown here is derived from an EMBL/GenBank/DDBJ whole genome shotgun (WGS) entry which is preliminary data.</text>
</comment>
<evidence type="ECO:0000313" key="1">
    <source>
        <dbReference type="EMBL" id="KAF7598361.1"/>
    </source>
</evidence>
<evidence type="ECO:0000313" key="4">
    <source>
        <dbReference type="Proteomes" id="UP000623509"/>
    </source>
</evidence>
<evidence type="ECO:0000313" key="2">
    <source>
        <dbReference type="EMBL" id="PAS91973.1"/>
    </source>
</evidence>
<dbReference type="Proteomes" id="UP000623509">
    <property type="component" value="Unassembled WGS sequence"/>
</dbReference>
<evidence type="ECO:0000313" key="3">
    <source>
        <dbReference type="Proteomes" id="UP000216107"/>
    </source>
</evidence>
<name>A0A272EPD2_9RHOO</name>